<accession>A0A5C3MRU3</accession>
<dbReference type="InterPro" id="IPR008146">
    <property type="entry name" value="Gln_synth_cat_dom"/>
</dbReference>
<feature type="region of interest" description="Disordered" evidence="4">
    <location>
        <begin position="263"/>
        <end position="292"/>
    </location>
</feature>
<dbReference type="PANTHER" id="PTHR43785:SF2">
    <property type="entry name" value="TYPE-1 GLUTAMINE SYNTHETASE 1"/>
    <property type="match status" value="1"/>
</dbReference>
<reference evidence="6 7" key="1">
    <citation type="journal article" date="2019" name="Nat. Ecol. Evol.">
        <title>Megaphylogeny resolves global patterns of mushroom evolution.</title>
        <authorList>
            <person name="Varga T."/>
            <person name="Krizsan K."/>
            <person name="Foldi C."/>
            <person name="Dima B."/>
            <person name="Sanchez-Garcia M."/>
            <person name="Sanchez-Ramirez S."/>
            <person name="Szollosi G.J."/>
            <person name="Szarkandi J.G."/>
            <person name="Papp V."/>
            <person name="Albert L."/>
            <person name="Andreopoulos W."/>
            <person name="Angelini C."/>
            <person name="Antonin V."/>
            <person name="Barry K.W."/>
            <person name="Bougher N.L."/>
            <person name="Buchanan P."/>
            <person name="Buyck B."/>
            <person name="Bense V."/>
            <person name="Catcheside P."/>
            <person name="Chovatia M."/>
            <person name="Cooper J."/>
            <person name="Damon W."/>
            <person name="Desjardin D."/>
            <person name="Finy P."/>
            <person name="Geml J."/>
            <person name="Haridas S."/>
            <person name="Hughes K."/>
            <person name="Justo A."/>
            <person name="Karasinski D."/>
            <person name="Kautmanova I."/>
            <person name="Kiss B."/>
            <person name="Kocsube S."/>
            <person name="Kotiranta H."/>
            <person name="LaButti K.M."/>
            <person name="Lechner B.E."/>
            <person name="Liimatainen K."/>
            <person name="Lipzen A."/>
            <person name="Lukacs Z."/>
            <person name="Mihaltcheva S."/>
            <person name="Morgado L.N."/>
            <person name="Niskanen T."/>
            <person name="Noordeloos M.E."/>
            <person name="Ohm R.A."/>
            <person name="Ortiz-Santana B."/>
            <person name="Ovrebo C."/>
            <person name="Racz N."/>
            <person name="Riley R."/>
            <person name="Savchenko A."/>
            <person name="Shiryaev A."/>
            <person name="Soop K."/>
            <person name="Spirin V."/>
            <person name="Szebenyi C."/>
            <person name="Tomsovsky M."/>
            <person name="Tulloss R.E."/>
            <person name="Uehling J."/>
            <person name="Grigoriev I.V."/>
            <person name="Vagvolgyi C."/>
            <person name="Papp T."/>
            <person name="Martin F.M."/>
            <person name="Miettinen O."/>
            <person name="Hibbett D.S."/>
            <person name="Nagy L.G."/>
        </authorList>
    </citation>
    <scope>NUCLEOTIDE SEQUENCE [LARGE SCALE GENOMIC DNA]</scope>
    <source>
        <strain evidence="6 7">OMC1185</strain>
    </source>
</reference>
<dbReference type="GO" id="GO:0004356">
    <property type="term" value="F:glutamine synthetase activity"/>
    <property type="evidence" value="ECO:0007669"/>
    <property type="project" value="InterPro"/>
</dbReference>
<dbReference type="GO" id="GO:0016301">
    <property type="term" value="F:kinase activity"/>
    <property type="evidence" value="ECO:0007669"/>
    <property type="project" value="UniProtKB-KW"/>
</dbReference>
<dbReference type="PANTHER" id="PTHR43785">
    <property type="entry name" value="GAMMA-GLUTAMYLPUTRESCINE SYNTHETASE"/>
    <property type="match status" value="1"/>
</dbReference>
<evidence type="ECO:0000313" key="7">
    <source>
        <dbReference type="Proteomes" id="UP000305948"/>
    </source>
</evidence>
<dbReference type="EMBL" id="ML213522">
    <property type="protein sequence ID" value="TFK47750.1"/>
    <property type="molecule type" value="Genomic_DNA"/>
</dbReference>
<keyword evidence="6" id="KW-0808">Transferase</keyword>
<dbReference type="InterPro" id="IPR014746">
    <property type="entry name" value="Gln_synth/guanido_kin_cat_dom"/>
</dbReference>
<dbReference type="Proteomes" id="UP000305948">
    <property type="component" value="Unassembled WGS sequence"/>
</dbReference>
<keyword evidence="1" id="KW-0436">Ligase</keyword>
<dbReference type="Pfam" id="PF00120">
    <property type="entry name" value="Gln-synt_C"/>
    <property type="match status" value="1"/>
</dbReference>
<evidence type="ECO:0000256" key="2">
    <source>
        <dbReference type="PROSITE-ProRule" id="PRU01331"/>
    </source>
</evidence>
<evidence type="ECO:0000313" key="6">
    <source>
        <dbReference type="EMBL" id="TFK47750.1"/>
    </source>
</evidence>
<sequence>MSASYGIKFTPQNQGKAPALTLDDLRDASKHIKFIRVQWVDFINTVRYRVLPVGYFLDLCSSARPGFTIDSNVLGLVFVSLAEGFDSCWEYLYSPDLATLRICPYAPGHASVMGWFQQKEHITGKDGKETLDVDLCPRTTLRRIEENAKQECNVEFLVGFEAEFILLKSTDPVEVINNRGYCSSTALPSGSLEAKVLEEIAECLVKAGIDLQMYHAEAASGQYEVVTGPLTPLKAADALVFTRETIYNVASKHGLRATFAPRLSNNGSDPGSGAHTHISLHSPSAPPLPPSPDAHLTALEAAFVSGLLASLPAACALTLPTRASYARMDDGVWSGGTWAAWGPDNRETPVRLCPAKVNHFEVKCVDGTANPHLVLAALLGAGLHGVRKGRRLEVKGTREMPASLSEEERASLGIKDRMPRELDEARQNLAGPAGAVLRDVLGEGLVDAYLRVNQKLDKCMEEGTPEEVTRRMIENY</sequence>
<feature type="domain" description="GS catalytic" evidence="5">
    <location>
        <begin position="137"/>
        <end position="476"/>
    </location>
</feature>
<comment type="similarity">
    <text evidence="2 3">Belongs to the glutamine synthetase family.</text>
</comment>
<name>A0A5C3MRU3_9AGAM</name>
<proteinExistence type="inferred from homology"/>
<evidence type="ECO:0000256" key="1">
    <source>
        <dbReference type="ARBA" id="ARBA00022598"/>
    </source>
</evidence>
<gene>
    <name evidence="6" type="ORF">OE88DRAFT_1714337</name>
</gene>
<keyword evidence="6" id="KW-0418">Kinase</keyword>
<dbReference type="STRING" id="5364.A0A5C3MRU3"/>
<dbReference type="SMART" id="SM01230">
    <property type="entry name" value="Gln-synt_C"/>
    <property type="match status" value="1"/>
</dbReference>
<organism evidence="6 7">
    <name type="scientific">Heliocybe sulcata</name>
    <dbReference type="NCBI Taxonomy" id="5364"/>
    <lineage>
        <taxon>Eukaryota</taxon>
        <taxon>Fungi</taxon>
        <taxon>Dikarya</taxon>
        <taxon>Basidiomycota</taxon>
        <taxon>Agaricomycotina</taxon>
        <taxon>Agaricomycetes</taxon>
        <taxon>Gloeophyllales</taxon>
        <taxon>Gloeophyllaceae</taxon>
        <taxon>Heliocybe</taxon>
    </lineage>
</organism>
<evidence type="ECO:0000256" key="4">
    <source>
        <dbReference type="SAM" id="MobiDB-lite"/>
    </source>
</evidence>
<dbReference type="AlphaFoldDB" id="A0A5C3MRU3"/>
<keyword evidence="7" id="KW-1185">Reference proteome</keyword>
<dbReference type="OrthoDB" id="3364440at2759"/>
<dbReference type="SUPFAM" id="SSF55931">
    <property type="entry name" value="Glutamine synthetase/guanido kinase"/>
    <property type="match status" value="1"/>
</dbReference>
<dbReference type="Gene3D" id="3.30.590.10">
    <property type="entry name" value="Glutamine synthetase/guanido kinase, catalytic domain"/>
    <property type="match status" value="1"/>
</dbReference>
<protein>
    <submittedName>
        <fullName evidence="6">Glutamine synthetase/guanido kinase</fullName>
    </submittedName>
</protein>
<evidence type="ECO:0000256" key="3">
    <source>
        <dbReference type="RuleBase" id="RU000384"/>
    </source>
</evidence>
<dbReference type="PROSITE" id="PS51987">
    <property type="entry name" value="GS_CATALYTIC"/>
    <property type="match status" value="1"/>
</dbReference>
<evidence type="ECO:0000259" key="5">
    <source>
        <dbReference type="PROSITE" id="PS51987"/>
    </source>
</evidence>